<keyword evidence="4" id="KW-0503">Monooxygenase</keyword>
<dbReference type="PANTHER" id="PTHR30466:SF11">
    <property type="entry name" value="FLAVIN-DEPENDENT MONOOXYGENASE, REDUCTASE SUBUNIT HSAB"/>
    <property type="match status" value="1"/>
</dbReference>
<evidence type="ECO:0000313" key="4">
    <source>
        <dbReference type="EMBL" id="TDR90211.1"/>
    </source>
</evidence>
<evidence type="ECO:0000259" key="3">
    <source>
        <dbReference type="SMART" id="SM00903"/>
    </source>
</evidence>
<comment type="similarity">
    <text evidence="1">Belongs to the non-flavoprotein flavin reductase family.</text>
</comment>
<dbReference type="RefSeq" id="WP_133771417.1">
    <property type="nucleotide sequence ID" value="NZ_SNZR01000013.1"/>
</dbReference>
<dbReference type="EMBL" id="SNZR01000013">
    <property type="protein sequence ID" value="TDR90211.1"/>
    <property type="molecule type" value="Genomic_DNA"/>
</dbReference>
<dbReference type="SUPFAM" id="SSF50475">
    <property type="entry name" value="FMN-binding split barrel"/>
    <property type="match status" value="1"/>
</dbReference>
<reference evidence="4 5" key="1">
    <citation type="submission" date="2019-03" db="EMBL/GenBank/DDBJ databases">
        <title>Genomic Encyclopedia of Type Strains, Phase IV (KMG-IV): sequencing the most valuable type-strain genomes for metagenomic binning, comparative biology and taxonomic classification.</title>
        <authorList>
            <person name="Goeker M."/>
        </authorList>
    </citation>
    <scope>NUCLEOTIDE SEQUENCE [LARGE SCALE GENOMIC DNA]</scope>
    <source>
        <strain evidence="4 5">DSM 25903</strain>
    </source>
</reference>
<dbReference type="GO" id="GO:0010181">
    <property type="term" value="F:FMN binding"/>
    <property type="evidence" value="ECO:0007669"/>
    <property type="project" value="InterPro"/>
</dbReference>
<dbReference type="PANTHER" id="PTHR30466">
    <property type="entry name" value="FLAVIN REDUCTASE"/>
    <property type="match status" value="1"/>
</dbReference>
<organism evidence="4 5">
    <name type="scientific">Enterovirga rhinocerotis</name>
    <dbReference type="NCBI Taxonomy" id="1339210"/>
    <lineage>
        <taxon>Bacteria</taxon>
        <taxon>Pseudomonadati</taxon>
        <taxon>Pseudomonadota</taxon>
        <taxon>Alphaproteobacteria</taxon>
        <taxon>Hyphomicrobiales</taxon>
        <taxon>Methylobacteriaceae</taxon>
        <taxon>Enterovirga</taxon>
    </lineage>
</organism>
<sequence>MTSDAKSFRNALGAFATGVTIVTTRDPEAGDVGMTANSFNSVSLDPPMILWSLGKSSSNIDTFRRAGSFAVHVLAAHQAELSTRFATRGVDRFQGLAFDRGEDGTPLLRDCTARFECRTAFQHEGGDHVIFVGEVTRFTHSQSQPLAFHGGDYAWVVKRDRDERSDPTDAGNRSLSPVDLLYHIARAYHHLRHDTVQERLRLGWSEAEYFTIAMLSMHGPMTLPQLAASVEHRGYGVTRDVIDALRQRGMIEAPPAAEGETSLGLTEAGRAAFIEVIAIAKATEADATESFTPAEVQLLKRLLQRLLPAQDARASGWSEAART</sequence>
<dbReference type="SUPFAM" id="SSF46785">
    <property type="entry name" value="Winged helix' DNA-binding domain"/>
    <property type="match status" value="1"/>
</dbReference>
<name>A0A4R7BXA3_9HYPH</name>
<dbReference type="Gene3D" id="2.30.110.10">
    <property type="entry name" value="Electron Transport, Fmn-binding Protein, Chain A"/>
    <property type="match status" value="1"/>
</dbReference>
<dbReference type="OrthoDB" id="9792858at2"/>
<keyword evidence="5" id="KW-1185">Reference proteome</keyword>
<evidence type="ECO:0000313" key="5">
    <source>
        <dbReference type="Proteomes" id="UP000295122"/>
    </source>
</evidence>
<dbReference type="InterPro" id="IPR036388">
    <property type="entry name" value="WH-like_DNA-bd_sf"/>
</dbReference>
<dbReference type="Proteomes" id="UP000295122">
    <property type="component" value="Unassembled WGS sequence"/>
</dbReference>
<evidence type="ECO:0000256" key="2">
    <source>
        <dbReference type="ARBA" id="ARBA00023002"/>
    </source>
</evidence>
<dbReference type="InterPro" id="IPR002563">
    <property type="entry name" value="Flavin_Rdtase-like_dom"/>
</dbReference>
<dbReference type="AlphaFoldDB" id="A0A4R7BXA3"/>
<dbReference type="InterPro" id="IPR012349">
    <property type="entry name" value="Split_barrel_FMN-bd"/>
</dbReference>
<comment type="caution">
    <text evidence="4">The sequence shown here is derived from an EMBL/GenBank/DDBJ whole genome shotgun (WGS) entry which is preliminary data.</text>
</comment>
<gene>
    <name evidence="4" type="ORF">EV668_3053</name>
</gene>
<dbReference type="Pfam" id="PF01613">
    <property type="entry name" value="Flavin_Reduct"/>
    <property type="match status" value="1"/>
</dbReference>
<dbReference type="InterPro" id="IPR036390">
    <property type="entry name" value="WH_DNA-bd_sf"/>
</dbReference>
<dbReference type="Gene3D" id="1.10.10.10">
    <property type="entry name" value="Winged helix-like DNA-binding domain superfamily/Winged helix DNA-binding domain"/>
    <property type="match status" value="1"/>
</dbReference>
<dbReference type="SMART" id="SM00903">
    <property type="entry name" value="Flavin_Reduct"/>
    <property type="match status" value="1"/>
</dbReference>
<evidence type="ECO:0000256" key="1">
    <source>
        <dbReference type="ARBA" id="ARBA00008898"/>
    </source>
</evidence>
<protein>
    <submittedName>
        <fullName evidence="4">3-hydroxy-9,10-secoandrosta-1,3,5(10)-triene-9, 17-dione monooxygenase reductase component</fullName>
    </submittedName>
</protein>
<feature type="domain" description="Flavin reductase like" evidence="3">
    <location>
        <begin position="12"/>
        <end position="155"/>
    </location>
</feature>
<dbReference type="GO" id="GO:0042602">
    <property type="term" value="F:riboflavin reductase (NADPH) activity"/>
    <property type="evidence" value="ECO:0007669"/>
    <property type="project" value="TreeGrafter"/>
</dbReference>
<proteinExistence type="inferred from homology"/>
<accession>A0A4R7BXA3</accession>
<dbReference type="GO" id="GO:0004497">
    <property type="term" value="F:monooxygenase activity"/>
    <property type="evidence" value="ECO:0007669"/>
    <property type="project" value="UniProtKB-KW"/>
</dbReference>
<keyword evidence="2" id="KW-0560">Oxidoreductase</keyword>
<dbReference type="InterPro" id="IPR050268">
    <property type="entry name" value="NADH-dep_flavin_reductase"/>
</dbReference>